<organism evidence="3 4">
    <name type="scientific">Paracerasibacillus soli</name>
    <dbReference type="NCBI Taxonomy" id="480284"/>
    <lineage>
        <taxon>Bacteria</taxon>
        <taxon>Bacillati</taxon>
        <taxon>Bacillota</taxon>
        <taxon>Bacilli</taxon>
        <taxon>Bacillales</taxon>
        <taxon>Bacillaceae</taxon>
        <taxon>Paracerasibacillus</taxon>
    </lineage>
</organism>
<dbReference type="Gene3D" id="1.25.40.1000">
    <property type="match status" value="1"/>
</dbReference>
<keyword evidence="1" id="KW-1133">Transmembrane helix</keyword>
<dbReference type="RefSeq" id="WP_320381045.1">
    <property type="nucleotide sequence ID" value="NZ_JAWDIQ010000003.1"/>
</dbReference>
<proteinExistence type="predicted"/>
<sequence length="224" mass="26309">MVEGEIIKFYREKQNMTQAQLGEGICTTTHVSKIERGKTAYSDEIIAMFSERLSIDIKKEIASLGEIDKLLQEWHSAIIMGRTEMIEQIKHDLASITLIQSTYFAAHYRLLQARYYIIHEKWKSAFTILEDIRKSHVNLTAYERNLLFHIYGIYYIGNRVNVKQEGNQKPLQYLKKVNMDEYGNGNIIIILLLDIISLALGLWPIFMQKRLYIIFRKRITMDEL</sequence>
<keyword evidence="1" id="KW-0472">Membrane</keyword>
<gene>
    <name evidence="3" type="ORF">RWD45_18525</name>
</gene>
<dbReference type="CDD" id="cd00093">
    <property type="entry name" value="HTH_XRE"/>
    <property type="match status" value="1"/>
</dbReference>
<dbReference type="SMART" id="SM00530">
    <property type="entry name" value="HTH_XRE"/>
    <property type="match status" value="1"/>
</dbReference>
<dbReference type="PROSITE" id="PS50943">
    <property type="entry name" value="HTH_CROC1"/>
    <property type="match status" value="1"/>
</dbReference>
<name>A0ABU5CUX6_9BACI</name>
<evidence type="ECO:0000313" key="4">
    <source>
        <dbReference type="Proteomes" id="UP001275315"/>
    </source>
</evidence>
<evidence type="ECO:0000313" key="3">
    <source>
        <dbReference type="EMBL" id="MDY0410179.1"/>
    </source>
</evidence>
<dbReference type="SUPFAM" id="SSF47413">
    <property type="entry name" value="lambda repressor-like DNA-binding domains"/>
    <property type="match status" value="1"/>
</dbReference>
<keyword evidence="4" id="KW-1185">Reference proteome</keyword>
<comment type="caution">
    <text evidence="3">The sequence shown here is derived from an EMBL/GenBank/DDBJ whole genome shotgun (WGS) entry which is preliminary data.</text>
</comment>
<dbReference type="Pfam" id="PF01381">
    <property type="entry name" value="HTH_3"/>
    <property type="match status" value="1"/>
</dbReference>
<dbReference type="Gene3D" id="1.10.260.40">
    <property type="entry name" value="lambda repressor-like DNA-binding domains"/>
    <property type="match status" value="1"/>
</dbReference>
<feature type="domain" description="HTH cro/C1-type" evidence="2">
    <location>
        <begin position="7"/>
        <end position="64"/>
    </location>
</feature>
<accession>A0ABU5CUX6</accession>
<dbReference type="Proteomes" id="UP001275315">
    <property type="component" value="Unassembled WGS sequence"/>
</dbReference>
<evidence type="ECO:0000259" key="2">
    <source>
        <dbReference type="PROSITE" id="PS50943"/>
    </source>
</evidence>
<keyword evidence="1" id="KW-0812">Transmembrane</keyword>
<dbReference type="EMBL" id="JAWDIQ010000003">
    <property type="protein sequence ID" value="MDY0410179.1"/>
    <property type="molecule type" value="Genomic_DNA"/>
</dbReference>
<evidence type="ECO:0000256" key="1">
    <source>
        <dbReference type="SAM" id="Phobius"/>
    </source>
</evidence>
<reference evidence="3 4" key="1">
    <citation type="submission" date="2023-10" db="EMBL/GenBank/DDBJ databases">
        <title>Virgibacillus soli CC-YMP-6 genome.</title>
        <authorList>
            <person name="Miliotis G."/>
            <person name="Sengupta P."/>
            <person name="Hameed A."/>
            <person name="Chuvochina M."/>
            <person name="Mcdonagh F."/>
            <person name="Simpson A.C."/>
            <person name="Singh N.K."/>
            <person name="Rekha P.D."/>
            <person name="Raman K."/>
            <person name="Hugenholtz P."/>
            <person name="Venkateswaran K."/>
        </authorList>
    </citation>
    <scope>NUCLEOTIDE SEQUENCE [LARGE SCALE GENOMIC DNA]</scope>
    <source>
        <strain evidence="3 4">CC-YMP-6</strain>
    </source>
</reference>
<dbReference type="InterPro" id="IPR001387">
    <property type="entry name" value="Cro/C1-type_HTH"/>
</dbReference>
<dbReference type="InterPro" id="IPR010982">
    <property type="entry name" value="Lambda_DNA-bd_dom_sf"/>
</dbReference>
<protein>
    <submittedName>
        <fullName evidence="3">Helix-turn-helix transcriptional regulator</fullName>
    </submittedName>
</protein>
<feature type="transmembrane region" description="Helical" evidence="1">
    <location>
        <begin position="187"/>
        <end position="207"/>
    </location>
</feature>